<dbReference type="RefSeq" id="WP_250062474.1">
    <property type="nucleotide sequence ID" value="NZ_JAMJPK010000006.1"/>
</dbReference>
<dbReference type="InterPro" id="IPR036291">
    <property type="entry name" value="NAD(P)-bd_dom_sf"/>
</dbReference>
<dbReference type="Proteomes" id="UP001165369">
    <property type="component" value="Unassembled WGS sequence"/>
</dbReference>
<dbReference type="PROSITE" id="PS00061">
    <property type="entry name" value="ADH_SHORT"/>
    <property type="match status" value="1"/>
</dbReference>
<keyword evidence="3" id="KW-1185">Reference proteome</keyword>
<accession>A0ABT0T3M5</accession>
<dbReference type="EMBL" id="JAMJPK010000006">
    <property type="protein sequence ID" value="MCL7941524.1"/>
    <property type="molecule type" value="Genomic_DNA"/>
</dbReference>
<evidence type="ECO:0000313" key="2">
    <source>
        <dbReference type="EMBL" id="MCL7941524.1"/>
    </source>
</evidence>
<dbReference type="PANTHER" id="PTHR42879">
    <property type="entry name" value="3-OXOACYL-(ACYL-CARRIER-PROTEIN) REDUCTASE"/>
    <property type="match status" value="1"/>
</dbReference>
<dbReference type="Pfam" id="PF13561">
    <property type="entry name" value="adh_short_C2"/>
    <property type="match status" value="1"/>
</dbReference>
<evidence type="ECO:0000256" key="1">
    <source>
        <dbReference type="ARBA" id="ARBA00006484"/>
    </source>
</evidence>
<dbReference type="PRINTS" id="PR00080">
    <property type="entry name" value="SDRFAMILY"/>
</dbReference>
<dbReference type="InterPro" id="IPR002347">
    <property type="entry name" value="SDR_fam"/>
</dbReference>
<proteinExistence type="inferred from homology"/>
<name>A0ABT0T3M5_9GAMM</name>
<comment type="caution">
    <text evidence="2">The sequence shown here is derived from an EMBL/GenBank/DDBJ whole genome shotgun (WGS) entry which is preliminary data.</text>
</comment>
<dbReference type="SUPFAM" id="SSF51735">
    <property type="entry name" value="NAD(P)-binding Rossmann-fold domains"/>
    <property type="match status" value="1"/>
</dbReference>
<organism evidence="2 3">
    <name type="scientific">Halomonas gemina</name>
    <dbReference type="NCBI Taxonomy" id="2945105"/>
    <lineage>
        <taxon>Bacteria</taxon>
        <taxon>Pseudomonadati</taxon>
        <taxon>Pseudomonadota</taxon>
        <taxon>Gammaproteobacteria</taxon>
        <taxon>Oceanospirillales</taxon>
        <taxon>Halomonadaceae</taxon>
        <taxon>Halomonas</taxon>
    </lineage>
</organism>
<gene>
    <name evidence="2" type="ORF">M8009_14635</name>
</gene>
<dbReference type="InterPro" id="IPR050259">
    <property type="entry name" value="SDR"/>
</dbReference>
<dbReference type="CDD" id="cd05233">
    <property type="entry name" value="SDR_c"/>
    <property type="match status" value="1"/>
</dbReference>
<dbReference type="Gene3D" id="3.40.50.720">
    <property type="entry name" value="NAD(P)-binding Rossmann-like Domain"/>
    <property type="match status" value="1"/>
</dbReference>
<sequence length="253" mass="27259">MNNSEADVKTFTALITGGERGIGAAITQALRQDGITCTVTGRSKGRPTDLHPDVNYEPLDFLVQRSVEDFLGYACEDLKPDILVNNAGFNLVAPIAEMSSSLLRDIMEVNLIGPYLLTQACLPAMIANEWGRIVNISSIWSVIGNSGNSAYCASKFGIDGFTASLASEVADKGVLVNAVAPGYTATEALKSKYSQRQIEEVSRHIPVGRLGEPEEVAELVSWLVSPKNGYVSGQNICVDGGLTRTSHPLRRWK</sequence>
<dbReference type="PRINTS" id="PR00081">
    <property type="entry name" value="GDHRDH"/>
</dbReference>
<dbReference type="PANTHER" id="PTHR42879:SF2">
    <property type="entry name" value="3-OXOACYL-[ACYL-CARRIER-PROTEIN] REDUCTASE FABG"/>
    <property type="match status" value="1"/>
</dbReference>
<evidence type="ECO:0000313" key="3">
    <source>
        <dbReference type="Proteomes" id="UP001165369"/>
    </source>
</evidence>
<dbReference type="InterPro" id="IPR020904">
    <property type="entry name" value="Sc_DH/Rdtase_CS"/>
</dbReference>
<reference evidence="2" key="1">
    <citation type="submission" date="2022-05" db="EMBL/GenBank/DDBJ databases">
        <title>Halomonas geminus sp. nov. and Halomonas llamarensis sp. nov. isolated from high-altitude salars of the Atacama Desert.</title>
        <authorList>
            <person name="Hintersatz C."/>
            <person name="Rojas L.A."/>
            <person name="Wei T.-S."/>
            <person name="Kutschke S."/>
            <person name="Lehmann F."/>
            <person name="Jain R."/>
            <person name="Pollmann K."/>
        </authorList>
    </citation>
    <scope>NUCLEOTIDE SEQUENCE</scope>
    <source>
        <strain evidence="2">ATCH28</strain>
    </source>
</reference>
<comment type="similarity">
    <text evidence="1">Belongs to the short-chain dehydrogenases/reductases (SDR) family.</text>
</comment>
<protein>
    <submittedName>
        <fullName evidence="2">SDR family oxidoreductase</fullName>
    </submittedName>
</protein>